<dbReference type="Gene3D" id="3.30.565.10">
    <property type="entry name" value="Histidine kinase-like ATPase, C-terminal domain"/>
    <property type="match status" value="1"/>
</dbReference>
<dbReference type="PANTHER" id="PTHR24421">
    <property type="entry name" value="NITRATE/NITRITE SENSOR PROTEIN NARX-RELATED"/>
    <property type="match status" value="1"/>
</dbReference>
<proteinExistence type="predicted"/>
<keyword evidence="7" id="KW-0067">ATP-binding</keyword>
<evidence type="ECO:0000259" key="10">
    <source>
        <dbReference type="Pfam" id="PF07730"/>
    </source>
</evidence>
<keyword evidence="9" id="KW-0812">Transmembrane</keyword>
<dbReference type="CDD" id="cd16917">
    <property type="entry name" value="HATPase_UhpB-NarQ-NarX-like"/>
    <property type="match status" value="1"/>
</dbReference>
<evidence type="ECO:0000256" key="1">
    <source>
        <dbReference type="ARBA" id="ARBA00000085"/>
    </source>
</evidence>
<keyword evidence="9" id="KW-1133">Transmembrane helix</keyword>
<dbReference type="Pfam" id="PF07730">
    <property type="entry name" value="HisKA_3"/>
    <property type="match status" value="1"/>
</dbReference>
<name>A0A239NGZ1_9ACTN</name>
<keyword evidence="12" id="KW-1185">Reference proteome</keyword>
<evidence type="ECO:0000256" key="3">
    <source>
        <dbReference type="ARBA" id="ARBA00022553"/>
    </source>
</evidence>
<feature type="transmembrane region" description="Helical" evidence="9">
    <location>
        <begin position="81"/>
        <end position="100"/>
    </location>
</feature>
<dbReference type="InterPro" id="IPR011712">
    <property type="entry name" value="Sig_transdc_His_kin_sub3_dim/P"/>
</dbReference>
<feature type="domain" description="Signal transduction histidine kinase subgroup 3 dimerisation and phosphoacceptor" evidence="10">
    <location>
        <begin position="212"/>
        <end position="277"/>
    </location>
</feature>
<dbReference type="Gene3D" id="1.20.5.1930">
    <property type="match status" value="1"/>
</dbReference>
<protein>
    <recommendedName>
        <fullName evidence="2">histidine kinase</fullName>
        <ecNumber evidence="2">2.7.13.3</ecNumber>
    </recommendedName>
</protein>
<organism evidence="11 12">
    <name type="scientific">Streptosporangium subroseum</name>
    <dbReference type="NCBI Taxonomy" id="106412"/>
    <lineage>
        <taxon>Bacteria</taxon>
        <taxon>Bacillati</taxon>
        <taxon>Actinomycetota</taxon>
        <taxon>Actinomycetes</taxon>
        <taxon>Streptosporangiales</taxon>
        <taxon>Streptosporangiaceae</taxon>
        <taxon>Streptosporangium</taxon>
    </lineage>
</organism>
<feature type="transmembrane region" description="Helical" evidence="9">
    <location>
        <begin position="28"/>
        <end position="50"/>
    </location>
</feature>
<dbReference type="InterPro" id="IPR050482">
    <property type="entry name" value="Sensor_HK_TwoCompSys"/>
</dbReference>
<keyword evidence="4" id="KW-0808">Transferase</keyword>
<evidence type="ECO:0000256" key="8">
    <source>
        <dbReference type="ARBA" id="ARBA00023012"/>
    </source>
</evidence>
<evidence type="ECO:0000313" key="11">
    <source>
        <dbReference type="EMBL" id="SNT53812.1"/>
    </source>
</evidence>
<dbReference type="InterPro" id="IPR036890">
    <property type="entry name" value="HATPase_C_sf"/>
</dbReference>
<evidence type="ECO:0000256" key="6">
    <source>
        <dbReference type="ARBA" id="ARBA00022777"/>
    </source>
</evidence>
<accession>A0A239NGZ1</accession>
<reference evidence="11 12" key="1">
    <citation type="submission" date="2017-06" db="EMBL/GenBank/DDBJ databases">
        <authorList>
            <person name="Kim H.J."/>
            <person name="Triplett B.A."/>
        </authorList>
    </citation>
    <scope>NUCLEOTIDE SEQUENCE [LARGE SCALE GENOMIC DNA]</scope>
    <source>
        <strain evidence="11 12">CGMCC 4.2132</strain>
    </source>
</reference>
<dbReference type="EC" id="2.7.13.3" evidence="2"/>
<keyword evidence="8" id="KW-0902">Two-component regulatory system</keyword>
<evidence type="ECO:0000256" key="4">
    <source>
        <dbReference type="ARBA" id="ARBA00022679"/>
    </source>
</evidence>
<dbReference type="AlphaFoldDB" id="A0A239NGZ1"/>
<keyword evidence="6 11" id="KW-0418">Kinase</keyword>
<evidence type="ECO:0000256" key="2">
    <source>
        <dbReference type="ARBA" id="ARBA00012438"/>
    </source>
</evidence>
<feature type="transmembrane region" description="Helical" evidence="9">
    <location>
        <begin position="56"/>
        <end position="74"/>
    </location>
</feature>
<evidence type="ECO:0000313" key="12">
    <source>
        <dbReference type="Proteomes" id="UP000198282"/>
    </source>
</evidence>
<dbReference type="Proteomes" id="UP000198282">
    <property type="component" value="Unassembled WGS sequence"/>
</dbReference>
<evidence type="ECO:0000256" key="5">
    <source>
        <dbReference type="ARBA" id="ARBA00022741"/>
    </source>
</evidence>
<dbReference type="GO" id="GO:0005524">
    <property type="term" value="F:ATP binding"/>
    <property type="evidence" value="ECO:0007669"/>
    <property type="project" value="UniProtKB-KW"/>
</dbReference>
<dbReference type="EMBL" id="FZOD01000057">
    <property type="protein sequence ID" value="SNT53812.1"/>
    <property type="molecule type" value="Genomic_DNA"/>
</dbReference>
<comment type="catalytic activity">
    <reaction evidence="1">
        <text>ATP + protein L-histidine = ADP + protein N-phospho-L-histidine.</text>
        <dbReference type="EC" id="2.7.13.3"/>
    </reaction>
</comment>
<dbReference type="PANTHER" id="PTHR24421:SF10">
    <property type="entry name" value="NITRATE_NITRITE SENSOR PROTEIN NARQ"/>
    <property type="match status" value="1"/>
</dbReference>
<dbReference type="SUPFAM" id="SSF55874">
    <property type="entry name" value="ATPase domain of HSP90 chaperone/DNA topoisomerase II/histidine kinase"/>
    <property type="match status" value="1"/>
</dbReference>
<sequence length="415" mass="44105">MPVPGGEGHDGRWAGPVRGASGSLTRQAVVIAAVTLMVDCLSFFFSIGSFPYPVGWRWAMLAAIVVVDAGLAGAPRSSGVVAVAQAAVAVGGTWVALTMWDTVLHPGPHPVPQPNNAGLLISAYRAGAWLNRWPAVASLVCLATGTVARQTLGGAHIEPRRILLDVLANALLPWLVGRYTTARRAYIAELEQRSEREQREARQALTAAIAEERSSIARDLHDVISHHVSAIGIHAGAARLRATTAPDAQDLTESLTVVETSSRAAMLDLRRLLDLLHGNQPGEDSQPGLDNLPELLDAVRAVGLRARVTVHGVPSPLPESLDIAVYRVVQEMLTNALRHGAGGVAEVELRYGPTGLTVTASNPFAAETGVRPDSPHRGLQGIRSRVTMFKGSTRYGPTPDGRTWITTVTFPLDPS</sequence>
<gene>
    <name evidence="11" type="ORF">SAMN05216276_105721</name>
</gene>
<evidence type="ECO:0000256" key="7">
    <source>
        <dbReference type="ARBA" id="ARBA00022840"/>
    </source>
</evidence>
<dbReference type="GO" id="GO:0046983">
    <property type="term" value="F:protein dimerization activity"/>
    <property type="evidence" value="ECO:0007669"/>
    <property type="project" value="InterPro"/>
</dbReference>
<keyword evidence="3" id="KW-0597">Phosphoprotein</keyword>
<dbReference type="GO" id="GO:0000155">
    <property type="term" value="F:phosphorelay sensor kinase activity"/>
    <property type="evidence" value="ECO:0007669"/>
    <property type="project" value="InterPro"/>
</dbReference>
<evidence type="ECO:0000256" key="9">
    <source>
        <dbReference type="SAM" id="Phobius"/>
    </source>
</evidence>
<dbReference type="GO" id="GO:0016020">
    <property type="term" value="C:membrane"/>
    <property type="evidence" value="ECO:0007669"/>
    <property type="project" value="InterPro"/>
</dbReference>
<keyword evidence="9" id="KW-0472">Membrane</keyword>
<keyword evidence="5" id="KW-0547">Nucleotide-binding</keyword>